<feature type="compositionally biased region" description="Basic and acidic residues" evidence="1">
    <location>
        <begin position="125"/>
        <end position="139"/>
    </location>
</feature>
<feature type="compositionally biased region" description="Pro residues" evidence="1">
    <location>
        <begin position="688"/>
        <end position="700"/>
    </location>
</feature>
<protein>
    <recommendedName>
        <fullName evidence="2">G-patch domain-containing protein</fullName>
    </recommendedName>
</protein>
<proteinExistence type="predicted"/>
<evidence type="ECO:0000259" key="2">
    <source>
        <dbReference type="PROSITE" id="PS50174"/>
    </source>
</evidence>
<dbReference type="Proteomes" id="UP000298030">
    <property type="component" value="Unassembled WGS sequence"/>
</dbReference>
<dbReference type="AlphaFoldDB" id="A0A4Y7TQP7"/>
<sequence length="904" mass="95676">MSSFSNFNGSGTTVPSGGPAFQAHSGFTNPTVTNDTEPLSRVNPNFVSISPCWRVGSLVLKCAHSSRNPAPRRLGAGSGPEFVGKNPNFVSTLRVGVWGPGSQSACIQQEPSTKKLGAGSGPEFVGEKVHTEPPGHNKYDSGLIESTHIDPLGENSNKDDGWANAPNTHTTSGSTGPDTRATTEKGSHRTAPGFVAGVAKLAYGKVAGNETAKEHGREGIHGTNLSPGRAGGLYGGIQFSSGAVYQSTKDESTSDLPSKSTAQPTPAPAAVQPATQQSSTPALGTPAPATTTGSKSTAGWSAALAFAPVRRPQAQKAKPAAARIPIGASVLASTTIPSAGTTTGLSSTAVIFAAPVLNDQVKAATDATSKKTEASTTSTTATTQGWGKKVKPPSMVLDEDVNGFKSTQKRKVGQGKKKKRVRQGFVWYLGGVGLIDREQNKYAAPVNVWDPTAPYDPLHPNDYNEYKQWKARDKIERRYRMEEERRMLGNRRIGSYSDSEYTPSEDEDRPRKTARYGNDESYDRWSRSKDRDDDDKYPDYRADTSRREPTPPSFQMTADDDDPDVIPGLSLATSRSTSTTGGARPKPPAAAETGEEAYRRRLALSGNPPPVAEAGDDAYLRRVAMSNPNPPLTAETGEDAYLRRLAMSNRVAAPQPAPQFAPPQRTETPPPTFVQRQPSPPALAYNPFAPPSVPPPPPAGQNPQAAILSQIEEKKKAAAAIAARLAALSAGAQPTPPPQTPPEIVESGPRDPHNFAARFMAKFGHKEGQGLGADGSGIVNALEVERAGSSSGKGKKGAPAFVQSAKQQQQAGGGAGGKGIGVGSKMGKIINNNEDLKAKEDRERFGEECAKNGVVERVTVHLVSPAPPELEEAVRIFVAFGGPVVRARYFPEVAFHQANFNIPL</sequence>
<evidence type="ECO:0000313" key="3">
    <source>
        <dbReference type="EMBL" id="TEB35869.1"/>
    </source>
</evidence>
<feature type="compositionally biased region" description="Basic and acidic residues" evidence="1">
    <location>
        <begin position="537"/>
        <end position="549"/>
    </location>
</feature>
<feature type="compositionally biased region" description="Polar residues" evidence="1">
    <location>
        <begin position="102"/>
        <end position="111"/>
    </location>
</feature>
<dbReference type="InterPro" id="IPR000467">
    <property type="entry name" value="G_patch_dom"/>
</dbReference>
<organism evidence="3 4">
    <name type="scientific">Coprinellus micaceus</name>
    <name type="common">Glistening ink-cap mushroom</name>
    <name type="synonym">Coprinus micaceus</name>
    <dbReference type="NCBI Taxonomy" id="71717"/>
    <lineage>
        <taxon>Eukaryota</taxon>
        <taxon>Fungi</taxon>
        <taxon>Dikarya</taxon>
        <taxon>Basidiomycota</taxon>
        <taxon>Agaricomycotina</taxon>
        <taxon>Agaricomycetes</taxon>
        <taxon>Agaricomycetidae</taxon>
        <taxon>Agaricales</taxon>
        <taxon>Agaricineae</taxon>
        <taxon>Psathyrellaceae</taxon>
        <taxon>Coprinellus</taxon>
    </lineage>
</organism>
<dbReference type="PANTHER" id="PTHR13288">
    <property type="entry name" value="SPLICING FACTOR 45 SPF45"/>
    <property type="match status" value="1"/>
</dbReference>
<feature type="compositionally biased region" description="Basic and acidic residues" evidence="1">
    <location>
        <begin position="517"/>
        <end position="531"/>
    </location>
</feature>
<feature type="region of interest" description="Disordered" evidence="1">
    <location>
        <begin position="374"/>
        <end position="398"/>
    </location>
</feature>
<keyword evidence="4" id="KW-1185">Reference proteome</keyword>
<dbReference type="STRING" id="71717.A0A4Y7TQP7"/>
<feature type="compositionally biased region" description="Polar residues" evidence="1">
    <location>
        <begin position="165"/>
        <end position="177"/>
    </location>
</feature>
<feature type="compositionally biased region" description="Low complexity" evidence="1">
    <location>
        <begin position="257"/>
        <end position="296"/>
    </location>
</feature>
<feature type="domain" description="G-patch" evidence="2">
    <location>
        <begin position="752"/>
        <end position="798"/>
    </location>
</feature>
<feature type="region of interest" description="Disordered" evidence="1">
    <location>
        <begin position="788"/>
        <end position="818"/>
    </location>
</feature>
<comment type="caution">
    <text evidence="3">The sequence shown here is derived from an EMBL/GenBank/DDBJ whole genome shotgun (WGS) entry which is preliminary data.</text>
</comment>
<feature type="compositionally biased region" description="Polar residues" evidence="1">
    <location>
        <begin position="1"/>
        <end position="15"/>
    </location>
</feature>
<feature type="region of interest" description="Disordered" evidence="1">
    <location>
        <begin position="1"/>
        <end position="38"/>
    </location>
</feature>
<feature type="region of interest" description="Disordered" evidence="1">
    <location>
        <begin position="490"/>
        <end position="597"/>
    </location>
</feature>
<dbReference type="GO" id="GO:0071011">
    <property type="term" value="C:precatalytic spliceosome"/>
    <property type="evidence" value="ECO:0007669"/>
    <property type="project" value="TreeGrafter"/>
</dbReference>
<feature type="compositionally biased region" description="Low complexity" evidence="1">
    <location>
        <begin position="569"/>
        <end position="584"/>
    </location>
</feature>
<name>A0A4Y7TQP7_COPMI</name>
<evidence type="ECO:0000256" key="1">
    <source>
        <dbReference type="SAM" id="MobiDB-lite"/>
    </source>
</evidence>
<dbReference type="Pfam" id="PF01585">
    <property type="entry name" value="G-patch"/>
    <property type="match status" value="1"/>
</dbReference>
<reference evidence="3 4" key="1">
    <citation type="journal article" date="2019" name="Nat. Ecol. Evol.">
        <title>Megaphylogeny resolves global patterns of mushroom evolution.</title>
        <authorList>
            <person name="Varga T."/>
            <person name="Krizsan K."/>
            <person name="Foldi C."/>
            <person name="Dima B."/>
            <person name="Sanchez-Garcia M."/>
            <person name="Sanchez-Ramirez S."/>
            <person name="Szollosi G.J."/>
            <person name="Szarkandi J.G."/>
            <person name="Papp V."/>
            <person name="Albert L."/>
            <person name="Andreopoulos W."/>
            <person name="Angelini C."/>
            <person name="Antonin V."/>
            <person name="Barry K.W."/>
            <person name="Bougher N.L."/>
            <person name="Buchanan P."/>
            <person name="Buyck B."/>
            <person name="Bense V."/>
            <person name="Catcheside P."/>
            <person name="Chovatia M."/>
            <person name="Cooper J."/>
            <person name="Damon W."/>
            <person name="Desjardin D."/>
            <person name="Finy P."/>
            <person name="Geml J."/>
            <person name="Haridas S."/>
            <person name="Hughes K."/>
            <person name="Justo A."/>
            <person name="Karasinski D."/>
            <person name="Kautmanova I."/>
            <person name="Kiss B."/>
            <person name="Kocsube S."/>
            <person name="Kotiranta H."/>
            <person name="LaButti K.M."/>
            <person name="Lechner B.E."/>
            <person name="Liimatainen K."/>
            <person name="Lipzen A."/>
            <person name="Lukacs Z."/>
            <person name="Mihaltcheva S."/>
            <person name="Morgado L.N."/>
            <person name="Niskanen T."/>
            <person name="Noordeloos M.E."/>
            <person name="Ohm R.A."/>
            <person name="Ortiz-Santana B."/>
            <person name="Ovrebo C."/>
            <person name="Racz N."/>
            <person name="Riley R."/>
            <person name="Savchenko A."/>
            <person name="Shiryaev A."/>
            <person name="Soop K."/>
            <person name="Spirin V."/>
            <person name="Szebenyi C."/>
            <person name="Tomsovsky M."/>
            <person name="Tulloss R.E."/>
            <person name="Uehling J."/>
            <person name="Grigoriev I.V."/>
            <person name="Vagvolgyi C."/>
            <person name="Papp T."/>
            <person name="Martin F.M."/>
            <person name="Miettinen O."/>
            <person name="Hibbett D.S."/>
            <person name="Nagy L.G."/>
        </authorList>
    </citation>
    <scope>NUCLEOTIDE SEQUENCE [LARGE SCALE GENOMIC DNA]</scope>
    <source>
        <strain evidence="3 4">FP101781</strain>
    </source>
</reference>
<dbReference type="PROSITE" id="PS50174">
    <property type="entry name" value="G_PATCH"/>
    <property type="match status" value="1"/>
</dbReference>
<dbReference type="EMBL" id="QPFP01000006">
    <property type="protein sequence ID" value="TEB35869.1"/>
    <property type="molecule type" value="Genomic_DNA"/>
</dbReference>
<accession>A0A4Y7TQP7</accession>
<evidence type="ECO:0000313" key="4">
    <source>
        <dbReference type="Proteomes" id="UP000298030"/>
    </source>
</evidence>
<feature type="compositionally biased region" description="Low complexity" evidence="1">
    <location>
        <begin position="374"/>
        <end position="383"/>
    </location>
</feature>
<feature type="compositionally biased region" description="Polar residues" evidence="1">
    <location>
        <begin position="25"/>
        <end position="38"/>
    </location>
</feature>
<dbReference type="InterPro" id="IPR040052">
    <property type="entry name" value="RBM17"/>
</dbReference>
<dbReference type="GO" id="GO:0003676">
    <property type="term" value="F:nucleic acid binding"/>
    <property type="evidence" value="ECO:0007669"/>
    <property type="project" value="InterPro"/>
</dbReference>
<dbReference type="PANTHER" id="PTHR13288:SF8">
    <property type="entry name" value="SPLICING FACTOR 45"/>
    <property type="match status" value="1"/>
</dbReference>
<gene>
    <name evidence="3" type="ORF">FA13DRAFT_1706232</name>
</gene>
<dbReference type="OrthoDB" id="5411533at2759"/>
<feature type="region of interest" description="Disordered" evidence="1">
    <location>
        <begin position="102"/>
        <end position="192"/>
    </location>
</feature>
<feature type="region of interest" description="Disordered" evidence="1">
    <location>
        <begin position="245"/>
        <end position="296"/>
    </location>
</feature>
<feature type="region of interest" description="Disordered" evidence="1">
    <location>
        <begin position="654"/>
        <end position="704"/>
    </location>
</feature>
<dbReference type="SMART" id="SM00443">
    <property type="entry name" value="G_patch"/>
    <property type="match status" value="1"/>
</dbReference>
<dbReference type="GO" id="GO:0045292">
    <property type="term" value="P:mRNA cis splicing, via spliceosome"/>
    <property type="evidence" value="ECO:0007669"/>
    <property type="project" value="InterPro"/>
</dbReference>